<dbReference type="InterPro" id="IPR022472">
    <property type="entry name" value="VPLPA-CTERM"/>
</dbReference>
<name>A0ABV3Z5M8_9PROT</name>
<gene>
    <name evidence="3" type="ORF">ABFZ84_08085</name>
</gene>
<dbReference type="RefSeq" id="WP_369313475.1">
    <property type="nucleotide sequence ID" value="NZ_JBEHZE010000001.1"/>
</dbReference>
<comment type="caution">
    <text evidence="3">The sequence shown here is derived from an EMBL/GenBank/DDBJ whole genome shotgun (WGS) entry which is preliminary data.</text>
</comment>
<evidence type="ECO:0000259" key="2">
    <source>
        <dbReference type="Pfam" id="PF07589"/>
    </source>
</evidence>
<dbReference type="InterPro" id="IPR013424">
    <property type="entry name" value="Ice-binding_C"/>
</dbReference>
<feature type="chain" id="PRO_5046947779" evidence="1">
    <location>
        <begin position="23"/>
        <end position="199"/>
    </location>
</feature>
<accession>A0ABV3Z5M8</accession>
<proteinExistence type="predicted"/>
<evidence type="ECO:0000313" key="3">
    <source>
        <dbReference type="EMBL" id="MEX6633507.1"/>
    </source>
</evidence>
<dbReference type="Proteomes" id="UP001560685">
    <property type="component" value="Unassembled WGS sequence"/>
</dbReference>
<organism evidence="3 4">
    <name type="scientific">Hyphococcus lacteus</name>
    <dbReference type="NCBI Taxonomy" id="3143536"/>
    <lineage>
        <taxon>Bacteria</taxon>
        <taxon>Pseudomonadati</taxon>
        <taxon>Pseudomonadota</taxon>
        <taxon>Alphaproteobacteria</taxon>
        <taxon>Parvularculales</taxon>
        <taxon>Parvularculaceae</taxon>
        <taxon>Hyphococcus</taxon>
    </lineage>
</organism>
<evidence type="ECO:0000313" key="4">
    <source>
        <dbReference type="Proteomes" id="UP001560685"/>
    </source>
</evidence>
<keyword evidence="1" id="KW-0732">Signal</keyword>
<dbReference type="Pfam" id="PF07589">
    <property type="entry name" value="PEP-CTERM"/>
    <property type="match status" value="1"/>
</dbReference>
<reference evidence="3 4" key="1">
    <citation type="submission" date="2024-05" db="EMBL/GenBank/DDBJ databases">
        <title>Three bacterial strains, DH-69, EH-24, and ECK-19 isolated from coastal sediments.</title>
        <authorList>
            <person name="Ye Y.-Q."/>
            <person name="Du Z.-J."/>
        </authorList>
    </citation>
    <scope>NUCLEOTIDE SEQUENCE [LARGE SCALE GENOMIC DNA]</scope>
    <source>
        <strain evidence="3 4">ECK-19</strain>
    </source>
</reference>
<dbReference type="NCBIfam" id="TIGR03370">
    <property type="entry name" value="VPLPA-CTERM"/>
    <property type="match status" value="1"/>
</dbReference>
<dbReference type="EMBL" id="JBEHZE010000001">
    <property type="protein sequence ID" value="MEX6633507.1"/>
    <property type="molecule type" value="Genomic_DNA"/>
</dbReference>
<sequence length="199" mass="20803">MLKFCVSAFAAIMAFAIVPAHAGLVYIGTYGGNDNVSGNNNGQNNDISDEIFAFNGDTTVEQLAKIDVCNPTSDQDCLPNGQKPSNGAVNASAFTLVNNGAAGSVDFDLTGTGYGLEYVVLKASNNFALFYWDMDPLVGSFLWQIAGFITNNGGQVPDLSHITFYGGEAVSDVPLPAAVWLMGAGLAGLGFSSRRKKAA</sequence>
<keyword evidence="4" id="KW-1185">Reference proteome</keyword>
<evidence type="ECO:0000256" key="1">
    <source>
        <dbReference type="SAM" id="SignalP"/>
    </source>
</evidence>
<protein>
    <submittedName>
        <fullName evidence="3">VPLPA-CTERM sorting domain-containing protein</fullName>
    </submittedName>
</protein>
<feature type="signal peptide" evidence="1">
    <location>
        <begin position="1"/>
        <end position="22"/>
    </location>
</feature>
<feature type="domain" description="Ice-binding protein C-terminal" evidence="2">
    <location>
        <begin position="172"/>
        <end position="195"/>
    </location>
</feature>